<evidence type="ECO:0000313" key="2">
    <source>
        <dbReference type="EMBL" id="OGK55320.1"/>
    </source>
</evidence>
<dbReference type="SUPFAM" id="SSF52540">
    <property type="entry name" value="P-loop containing nucleoside triphosphate hydrolases"/>
    <property type="match status" value="1"/>
</dbReference>
<dbReference type="InterPro" id="IPR003959">
    <property type="entry name" value="ATPase_AAA_core"/>
</dbReference>
<dbReference type="GO" id="GO:0016887">
    <property type="term" value="F:ATP hydrolysis activity"/>
    <property type="evidence" value="ECO:0007669"/>
    <property type="project" value="InterPro"/>
</dbReference>
<name>A0A1F7JI79_9BACT</name>
<dbReference type="GO" id="GO:0005524">
    <property type="term" value="F:ATP binding"/>
    <property type="evidence" value="ECO:0007669"/>
    <property type="project" value="InterPro"/>
</dbReference>
<dbReference type="InterPro" id="IPR054594">
    <property type="entry name" value="Lon_lid"/>
</dbReference>
<comment type="caution">
    <text evidence="2">The sequence shown here is derived from an EMBL/GenBank/DDBJ whole genome shotgun (WGS) entry which is preliminary data.</text>
</comment>
<dbReference type="GO" id="GO:0006515">
    <property type="term" value="P:protein quality control for misfolded or incompletely synthesized proteins"/>
    <property type="evidence" value="ECO:0007669"/>
    <property type="project" value="TreeGrafter"/>
</dbReference>
<dbReference type="GO" id="GO:0007005">
    <property type="term" value="P:mitochondrion organization"/>
    <property type="evidence" value="ECO:0007669"/>
    <property type="project" value="TreeGrafter"/>
</dbReference>
<dbReference type="GO" id="GO:0004252">
    <property type="term" value="F:serine-type endopeptidase activity"/>
    <property type="evidence" value="ECO:0007669"/>
    <property type="project" value="InterPro"/>
</dbReference>
<evidence type="ECO:0000313" key="3">
    <source>
        <dbReference type="Proteomes" id="UP000177418"/>
    </source>
</evidence>
<dbReference type="InterPro" id="IPR027417">
    <property type="entry name" value="P-loop_NTPase"/>
</dbReference>
<accession>A0A1F7JI79</accession>
<dbReference type="PANTHER" id="PTHR43718">
    <property type="entry name" value="LON PROTEASE"/>
    <property type="match status" value="1"/>
</dbReference>
<dbReference type="Gene3D" id="1.10.8.60">
    <property type="match status" value="1"/>
</dbReference>
<dbReference type="Pfam" id="PF22667">
    <property type="entry name" value="Lon_lid"/>
    <property type="match status" value="1"/>
</dbReference>
<dbReference type="InterPro" id="IPR027065">
    <property type="entry name" value="Lon_Prtase"/>
</dbReference>
<sequence>MKSVQDGLIEIKRLEELIAKAALPTDLTEKAKSQLQRVSLAIRYGAGLNQIDNTTKYIEWIASLPWNSATNDILDVNKAKQIMDKNHYGLTDIKQRILEYLSILILQSKKTDFSNYHAPVLFFTGLAGTGKTTFARSIAETLGRTYIRIPFGGLSNALDLRGMSKIQPEAEPGLIIKALRRVNSKNPVILLDELDRISPEAKGEIMGVLIELLDPEQNNSFLDHYIDYPFDLSKVIFIATANNTNNIATAVMDRMEVVQLPSYSDEEKVVIAKSYIFPRAVKTSGLLEENVKVDDVVWQKIARMSGYDPGLRSVERKIEMIVRKVAFKFVSGEGTQFLINEFNAKEFIE</sequence>
<proteinExistence type="predicted"/>
<dbReference type="Proteomes" id="UP000177418">
    <property type="component" value="Unassembled WGS sequence"/>
</dbReference>
<dbReference type="GO" id="GO:0051131">
    <property type="term" value="P:chaperone-mediated protein complex assembly"/>
    <property type="evidence" value="ECO:0007669"/>
    <property type="project" value="TreeGrafter"/>
</dbReference>
<dbReference type="GO" id="GO:0004176">
    <property type="term" value="F:ATP-dependent peptidase activity"/>
    <property type="evidence" value="ECO:0007669"/>
    <property type="project" value="InterPro"/>
</dbReference>
<reference evidence="2 3" key="1">
    <citation type="journal article" date="2016" name="Nat. Commun.">
        <title>Thousands of microbial genomes shed light on interconnected biogeochemical processes in an aquifer system.</title>
        <authorList>
            <person name="Anantharaman K."/>
            <person name="Brown C.T."/>
            <person name="Hug L.A."/>
            <person name="Sharon I."/>
            <person name="Castelle C.J."/>
            <person name="Probst A.J."/>
            <person name="Thomas B.C."/>
            <person name="Singh A."/>
            <person name="Wilkins M.J."/>
            <person name="Karaoz U."/>
            <person name="Brodie E.L."/>
            <person name="Williams K.H."/>
            <person name="Hubbard S.S."/>
            <person name="Banfield J.F."/>
        </authorList>
    </citation>
    <scope>NUCLEOTIDE SEQUENCE [LARGE SCALE GENOMIC DNA]</scope>
</reference>
<dbReference type="AlphaFoldDB" id="A0A1F7JI79"/>
<evidence type="ECO:0000259" key="1">
    <source>
        <dbReference type="SMART" id="SM00382"/>
    </source>
</evidence>
<protein>
    <recommendedName>
        <fullName evidence="1">AAA+ ATPase domain-containing protein</fullName>
    </recommendedName>
</protein>
<gene>
    <name evidence="2" type="ORF">A3H78_04440</name>
</gene>
<dbReference type="GO" id="GO:0003697">
    <property type="term" value="F:single-stranded DNA binding"/>
    <property type="evidence" value="ECO:0007669"/>
    <property type="project" value="TreeGrafter"/>
</dbReference>
<dbReference type="EMBL" id="MGAV01000007">
    <property type="protein sequence ID" value="OGK55320.1"/>
    <property type="molecule type" value="Genomic_DNA"/>
</dbReference>
<organism evidence="2 3">
    <name type="scientific">Candidatus Roizmanbacteria bacterium RIFCSPLOWO2_02_FULL_36_11</name>
    <dbReference type="NCBI Taxonomy" id="1802071"/>
    <lineage>
        <taxon>Bacteria</taxon>
        <taxon>Candidatus Roizmaniibacteriota</taxon>
    </lineage>
</organism>
<dbReference type="SMART" id="SM00382">
    <property type="entry name" value="AAA"/>
    <property type="match status" value="1"/>
</dbReference>
<dbReference type="InterPro" id="IPR003593">
    <property type="entry name" value="AAA+_ATPase"/>
</dbReference>
<dbReference type="PANTHER" id="PTHR43718:SF2">
    <property type="entry name" value="LON PROTEASE HOMOLOG, MITOCHONDRIAL"/>
    <property type="match status" value="1"/>
</dbReference>
<dbReference type="Gene3D" id="3.40.50.300">
    <property type="entry name" value="P-loop containing nucleotide triphosphate hydrolases"/>
    <property type="match status" value="1"/>
</dbReference>
<dbReference type="Pfam" id="PF00004">
    <property type="entry name" value="AAA"/>
    <property type="match status" value="1"/>
</dbReference>
<feature type="domain" description="AAA+ ATPase" evidence="1">
    <location>
        <begin position="117"/>
        <end position="262"/>
    </location>
</feature>